<protein>
    <submittedName>
        <fullName evidence="3">Uncharacterized protein</fullName>
    </submittedName>
</protein>
<evidence type="ECO:0000313" key="4">
    <source>
        <dbReference type="Proteomes" id="UP000828390"/>
    </source>
</evidence>
<keyword evidence="4" id="KW-1185">Reference proteome</keyword>
<gene>
    <name evidence="3" type="ORF">DPMN_044606</name>
</gene>
<keyword evidence="1" id="KW-0175">Coiled coil</keyword>
<dbReference type="AlphaFoldDB" id="A0A9D4D655"/>
<reference evidence="3" key="1">
    <citation type="journal article" date="2019" name="bioRxiv">
        <title>The Genome of the Zebra Mussel, Dreissena polymorpha: A Resource for Invasive Species Research.</title>
        <authorList>
            <person name="McCartney M.A."/>
            <person name="Auch B."/>
            <person name="Kono T."/>
            <person name="Mallez S."/>
            <person name="Zhang Y."/>
            <person name="Obille A."/>
            <person name="Becker A."/>
            <person name="Abrahante J.E."/>
            <person name="Garbe J."/>
            <person name="Badalamenti J.P."/>
            <person name="Herman A."/>
            <person name="Mangelson H."/>
            <person name="Liachko I."/>
            <person name="Sullivan S."/>
            <person name="Sone E.D."/>
            <person name="Koren S."/>
            <person name="Silverstein K.A.T."/>
            <person name="Beckman K.B."/>
            <person name="Gohl D.M."/>
        </authorList>
    </citation>
    <scope>NUCLEOTIDE SEQUENCE</scope>
    <source>
        <strain evidence="3">Duluth1</strain>
        <tissue evidence="3">Whole animal</tissue>
    </source>
</reference>
<name>A0A9D4D655_DREPO</name>
<organism evidence="3 4">
    <name type="scientific">Dreissena polymorpha</name>
    <name type="common">Zebra mussel</name>
    <name type="synonym">Mytilus polymorpha</name>
    <dbReference type="NCBI Taxonomy" id="45954"/>
    <lineage>
        <taxon>Eukaryota</taxon>
        <taxon>Metazoa</taxon>
        <taxon>Spiralia</taxon>
        <taxon>Lophotrochozoa</taxon>
        <taxon>Mollusca</taxon>
        <taxon>Bivalvia</taxon>
        <taxon>Autobranchia</taxon>
        <taxon>Heteroconchia</taxon>
        <taxon>Euheterodonta</taxon>
        <taxon>Imparidentia</taxon>
        <taxon>Neoheterodontei</taxon>
        <taxon>Myida</taxon>
        <taxon>Dreissenoidea</taxon>
        <taxon>Dreissenidae</taxon>
        <taxon>Dreissena</taxon>
    </lineage>
</organism>
<reference evidence="3" key="2">
    <citation type="submission" date="2020-11" db="EMBL/GenBank/DDBJ databases">
        <authorList>
            <person name="McCartney M.A."/>
            <person name="Auch B."/>
            <person name="Kono T."/>
            <person name="Mallez S."/>
            <person name="Becker A."/>
            <person name="Gohl D.M."/>
            <person name="Silverstein K.A.T."/>
            <person name="Koren S."/>
            <person name="Bechman K.B."/>
            <person name="Herman A."/>
            <person name="Abrahante J.E."/>
            <person name="Garbe J."/>
        </authorList>
    </citation>
    <scope>NUCLEOTIDE SEQUENCE</scope>
    <source>
        <strain evidence="3">Duluth1</strain>
        <tissue evidence="3">Whole animal</tissue>
    </source>
</reference>
<dbReference type="Proteomes" id="UP000828390">
    <property type="component" value="Unassembled WGS sequence"/>
</dbReference>
<feature type="region of interest" description="Disordered" evidence="2">
    <location>
        <begin position="143"/>
        <end position="176"/>
    </location>
</feature>
<evidence type="ECO:0000256" key="2">
    <source>
        <dbReference type="SAM" id="MobiDB-lite"/>
    </source>
</evidence>
<proteinExistence type="predicted"/>
<feature type="compositionally biased region" description="Polar residues" evidence="2">
    <location>
        <begin position="154"/>
        <end position="173"/>
    </location>
</feature>
<feature type="coiled-coil region" evidence="1">
    <location>
        <begin position="6"/>
        <end position="33"/>
    </location>
</feature>
<dbReference type="EMBL" id="JAIWYP010000011">
    <property type="protein sequence ID" value="KAH3738003.1"/>
    <property type="molecule type" value="Genomic_DNA"/>
</dbReference>
<accession>A0A9D4D655</accession>
<evidence type="ECO:0000313" key="3">
    <source>
        <dbReference type="EMBL" id="KAH3738003.1"/>
    </source>
</evidence>
<evidence type="ECO:0000256" key="1">
    <source>
        <dbReference type="SAM" id="Coils"/>
    </source>
</evidence>
<comment type="caution">
    <text evidence="3">The sequence shown here is derived from an EMBL/GenBank/DDBJ whole genome shotgun (WGS) entry which is preliminary data.</text>
</comment>
<sequence length="262" mass="30940">MGKSAAEKMREYRQRLKDNAEKYEAYLTKAKQRKKRNYVLVNQLSSTEKKRRREKNRNDVRAHRIKKRIERVDIPQPCTSLSKSGYETPESADRLIMNMSFPNRRNGPRKRVQRALSKKNREYKELKLKFENIRKKYRTNLSRLQRIKKKQRYETQQGQIQNEKQLAESNTPRRQTDELIRSAGFTKQQSRRVRKQLLFANVVQSELQKSRQRIKRGERGILGGLIGGKIIIKYRLARSVNKSTGLGRNTLSGGRSSCLAFW</sequence>